<dbReference type="AlphaFoldDB" id="A0A564ZF87"/>
<dbReference type="Proteomes" id="UP000334340">
    <property type="component" value="Unassembled WGS sequence"/>
</dbReference>
<dbReference type="CDD" id="cd07344">
    <property type="entry name" value="M48_yhfN_like"/>
    <property type="match status" value="1"/>
</dbReference>
<dbReference type="Pfam" id="PF01863">
    <property type="entry name" value="YgjP-like"/>
    <property type="match status" value="1"/>
</dbReference>
<sequence length="242" mass="27995">MSTEGVEIRVSGLAVQIVRKDIKNLHLGVYPPNGRVRVAAPLCVDDDAVRLALIGKLGWIKKQQAKFAAQPRQTEREMVSGESHYFLGRRYRLRVVMRDGPSRVVLANRSTLELQGRSEYEAKERGQVLRRWYRKRLRELVPPLLAKWEAIVGVRAVSVGIKQMKTKWGACSVDARRIWLNLELAKKPVQCLEYLIVHELTHLVEPHHNNRFVSLMDRQMPQWRSHRKALNEVPLGHADWSY</sequence>
<evidence type="ECO:0000259" key="1">
    <source>
        <dbReference type="Pfam" id="PF01863"/>
    </source>
</evidence>
<evidence type="ECO:0000313" key="2">
    <source>
        <dbReference type="EMBL" id="VUZ83944.1"/>
    </source>
</evidence>
<dbReference type="PANTHER" id="PTHR30399">
    <property type="entry name" value="UNCHARACTERIZED PROTEIN YGJP"/>
    <property type="match status" value="1"/>
</dbReference>
<dbReference type="EMBL" id="CABIKM010000004">
    <property type="protein sequence ID" value="VUZ83944.1"/>
    <property type="molecule type" value="Genomic_DNA"/>
</dbReference>
<feature type="domain" description="YgjP-like metallopeptidase" evidence="1">
    <location>
        <begin position="27"/>
        <end position="232"/>
    </location>
</feature>
<protein>
    <recommendedName>
        <fullName evidence="1">YgjP-like metallopeptidase domain-containing protein</fullName>
    </recommendedName>
</protein>
<dbReference type="InterPro" id="IPR053136">
    <property type="entry name" value="UTP_pyrophosphatase-like"/>
</dbReference>
<organism evidence="2 3">
    <name type="scientific">Candidatus Methylomirabilis lanthanidiphila</name>
    <dbReference type="NCBI Taxonomy" id="2211376"/>
    <lineage>
        <taxon>Bacteria</taxon>
        <taxon>Candidatus Methylomirabilota</taxon>
        <taxon>Candidatus Methylomirabilia</taxon>
        <taxon>Candidatus Methylomirabilales</taxon>
        <taxon>Candidatus Methylomirabilaceae</taxon>
        <taxon>Candidatus Methylomirabilis</taxon>
    </lineage>
</organism>
<gene>
    <name evidence="2" type="ORF">MELA_00303</name>
</gene>
<name>A0A564ZF87_9BACT</name>
<dbReference type="Gene3D" id="3.30.2010.10">
    <property type="entry name" value="Metalloproteases ('zincins'), catalytic domain"/>
    <property type="match status" value="1"/>
</dbReference>
<keyword evidence="3" id="KW-1185">Reference proteome</keyword>
<reference evidence="2 3" key="1">
    <citation type="submission" date="2019-07" db="EMBL/GenBank/DDBJ databases">
        <authorList>
            <person name="Cremers G."/>
        </authorList>
    </citation>
    <scope>NUCLEOTIDE SEQUENCE [LARGE SCALE GENOMIC DNA]</scope>
</reference>
<evidence type="ECO:0000313" key="3">
    <source>
        <dbReference type="Proteomes" id="UP000334340"/>
    </source>
</evidence>
<accession>A0A564ZF87</accession>
<dbReference type="PANTHER" id="PTHR30399:SF1">
    <property type="entry name" value="UTP PYROPHOSPHATASE"/>
    <property type="match status" value="1"/>
</dbReference>
<proteinExistence type="predicted"/>
<dbReference type="InterPro" id="IPR002725">
    <property type="entry name" value="YgjP-like_metallopeptidase"/>
</dbReference>